<reference evidence="3" key="1">
    <citation type="journal article" date="2019" name="Int. J. Syst. Evol. Microbiol.">
        <title>The Global Catalogue of Microorganisms (GCM) 10K type strain sequencing project: providing services to taxonomists for standard genome sequencing and annotation.</title>
        <authorList>
            <consortium name="The Broad Institute Genomics Platform"/>
            <consortium name="The Broad Institute Genome Sequencing Center for Infectious Disease"/>
            <person name="Wu L."/>
            <person name="Ma J."/>
        </authorList>
    </citation>
    <scope>NUCLEOTIDE SEQUENCE [LARGE SCALE GENOMIC DNA]</scope>
    <source>
        <strain evidence="3">KCTC 62195</strain>
    </source>
</reference>
<dbReference type="InterPro" id="IPR050834">
    <property type="entry name" value="Glycosyltransf_2"/>
</dbReference>
<dbReference type="SUPFAM" id="SSF52540">
    <property type="entry name" value="P-loop containing nucleoside triphosphate hydrolases"/>
    <property type="match status" value="1"/>
</dbReference>
<accession>A0ABV7APP0</accession>
<dbReference type="CDD" id="cd04184">
    <property type="entry name" value="GT2_RfbC_Mx_like"/>
    <property type="match status" value="1"/>
</dbReference>
<comment type="caution">
    <text evidence="2">The sequence shown here is derived from an EMBL/GenBank/DDBJ whole genome shotgun (WGS) entry which is preliminary data.</text>
</comment>
<keyword evidence="2" id="KW-0328">Glycosyltransferase</keyword>
<keyword evidence="3" id="KW-1185">Reference proteome</keyword>
<proteinExistence type="predicted"/>
<protein>
    <submittedName>
        <fullName evidence="2">Glycosyltransferase</fullName>
        <ecNumber evidence="2">2.4.-.-</ecNumber>
    </submittedName>
</protein>
<dbReference type="GO" id="GO:0016757">
    <property type="term" value="F:glycosyltransferase activity"/>
    <property type="evidence" value="ECO:0007669"/>
    <property type="project" value="UniProtKB-KW"/>
</dbReference>
<organism evidence="2 3">
    <name type="scientific">Azotobacter bryophylli</name>
    <dbReference type="NCBI Taxonomy" id="1986537"/>
    <lineage>
        <taxon>Bacteria</taxon>
        <taxon>Pseudomonadati</taxon>
        <taxon>Pseudomonadota</taxon>
        <taxon>Gammaproteobacteria</taxon>
        <taxon>Pseudomonadales</taxon>
        <taxon>Pseudomonadaceae</taxon>
        <taxon>Azotobacter</taxon>
    </lineage>
</organism>
<evidence type="ECO:0000313" key="2">
    <source>
        <dbReference type="EMBL" id="MFC2971453.1"/>
    </source>
</evidence>
<dbReference type="Pfam" id="PF00535">
    <property type="entry name" value="Glycos_transf_2"/>
    <property type="match status" value="2"/>
</dbReference>
<sequence>MGRKTIVVVLGMHRSGTSAITRSLQVLGVELGGDLIPPNLNVNAKGFWEDADVNALNIELLDALGHDWHSLTPVLPGDFNLPLVDAFKLRAVQLLREKLSAIDCFGLKDPRIARLLPFWLSVFDHLDIHVSYVIACRHPMSVARSLAKRDGFALEKAYQLWLEHTLASLSGTQNQPRIVVSYDLLMEEPATQLQRIAQALGLPFDAESQAFAEYREEFLEEGLRHTRFEAADLRLDKAVSPHVEELYSALLQMATDQVELDSPELDALLTRLQEGLRQNYTILHYAGQCEARVNECTNQIAAQEEEIASRGTQIDGLSVVVAERDNQIRDLSQTVAAQTGQINGLNEAIAHRDVQVQGLNQTVVSQEVQIVSLSAGIADRDNQIQSLNLAVAAQEEQIVSLNADIADCGKQIQGLNQVVVAQEEQIASLNAGIVQRDNQIQGLSQTVSAQGGQIDKLNKEMAWHCEQAHSLKLVVEDRDRQVAAMQATLQALYMSTSWRMTSHLRYIGRIKRKAKDIQIIARRQLQNESWFALAKKVLRVWRREGVNGLRARVRYQHYLATLSVPTPLVVPTFSAPSVPAAPTAAPVSPGVVSSFMPAALVRHPQGGYELAPASRGYTYIEPQRPADLDAQLAALDSAPLFSIVVPVYNTTPELLNAVLSSVQAQWYPHWELILADDASPAEETRKALAQIDHPKIKVLRLDSNKGISGATNVGLEAAQGEFIVFMDHDDELTVDCLYELALCINRENPDFIYSDEDKLTEQGEYIQPHFKPDWSPDTMMSTMYTCHVSCVRRSLLGKVGGLRSEFDGCQDWDFVLRVAEHTDRISHIPKVLYHWRIIPASVASDLAAKPYVIDASRRARMEALARRGLKASLEPLSQAPGYYRVNYHLQGSPLVSIIVPTRDNGSVLRRCIDSIQEKSSYRDLEIIVLDNGSVEPSTVAYFKEL</sequence>
<dbReference type="Proteomes" id="UP001595457">
    <property type="component" value="Unassembled WGS sequence"/>
</dbReference>
<dbReference type="EMBL" id="JBHRSJ010000007">
    <property type="protein sequence ID" value="MFC2971453.1"/>
    <property type="molecule type" value="Genomic_DNA"/>
</dbReference>
<dbReference type="SUPFAM" id="SSF53448">
    <property type="entry name" value="Nucleotide-diphospho-sugar transferases"/>
    <property type="match status" value="2"/>
</dbReference>
<name>A0ABV7APP0_9GAMM</name>
<dbReference type="InterPro" id="IPR001173">
    <property type="entry name" value="Glyco_trans_2-like"/>
</dbReference>
<dbReference type="PANTHER" id="PTHR43685">
    <property type="entry name" value="GLYCOSYLTRANSFERASE"/>
    <property type="match status" value="1"/>
</dbReference>
<dbReference type="EC" id="2.4.-.-" evidence="2"/>
<dbReference type="Gene3D" id="3.90.550.10">
    <property type="entry name" value="Spore Coat Polysaccharide Biosynthesis Protein SpsA, Chain A"/>
    <property type="match status" value="2"/>
</dbReference>
<evidence type="ECO:0000259" key="1">
    <source>
        <dbReference type="Pfam" id="PF00535"/>
    </source>
</evidence>
<evidence type="ECO:0000313" key="3">
    <source>
        <dbReference type="Proteomes" id="UP001595457"/>
    </source>
</evidence>
<feature type="domain" description="Glycosyltransferase 2-like" evidence="1">
    <location>
        <begin position="642"/>
        <end position="753"/>
    </location>
</feature>
<dbReference type="PANTHER" id="PTHR43685:SF2">
    <property type="entry name" value="GLYCOSYLTRANSFERASE 2-LIKE DOMAIN-CONTAINING PROTEIN"/>
    <property type="match status" value="1"/>
</dbReference>
<keyword evidence="2" id="KW-0808">Transferase</keyword>
<dbReference type="RefSeq" id="WP_377813053.1">
    <property type="nucleotide sequence ID" value="NZ_JBHRSJ010000007.1"/>
</dbReference>
<gene>
    <name evidence="2" type="ORF">ACFOJE_04375</name>
</gene>
<dbReference type="InterPro" id="IPR029044">
    <property type="entry name" value="Nucleotide-diphossugar_trans"/>
</dbReference>
<feature type="domain" description="Glycosyltransferase 2-like" evidence="1">
    <location>
        <begin position="896"/>
        <end position="945"/>
    </location>
</feature>
<dbReference type="InterPro" id="IPR027417">
    <property type="entry name" value="P-loop_NTPase"/>
</dbReference>
<dbReference type="Gene3D" id="3.40.50.300">
    <property type="entry name" value="P-loop containing nucleotide triphosphate hydrolases"/>
    <property type="match status" value="1"/>
</dbReference>
<dbReference type="Gene3D" id="1.10.287.1490">
    <property type="match status" value="1"/>
</dbReference>